<dbReference type="InterPro" id="IPR003057">
    <property type="entry name" value="Invtbrt_color"/>
</dbReference>
<evidence type="ECO:0008006" key="9">
    <source>
        <dbReference type="Google" id="ProtNLM"/>
    </source>
</evidence>
<evidence type="ECO:0000256" key="4">
    <source>
        <dbReference type="ARBA" id="ARBA00023157"/>
    </source>
</evidence>
<gene>
    <name evidence="7" type="ORF">CHIRRI_LOCUS14715</name>
</gene>
<feature type="signal peptide" evidence="6">
    <location>
        <begin position="1"/>
        <end position="23"/>
    </location>
</feature>
<keyword evidence="3 6" id="KW-0732">Signal</keyword>
<evidence type="ECO:0000256" key="6">
    <source>
        <dbReference type="SAM" id="SignalP"/>
    </source>
</evidence>
<keyword evidence="2" id="KW-0964">Secreted</keyword>
<proteinExistence type="inferred from homology"/>
<evidence type="ECO:0000256" key="5">
    <source>
        <dbReference type="ARBA" id="ARBA00034121"/>
    </source>
</evidence>
<dbReference type="PANTHER" id="PTHR10612:SF62">
    <property type="entry name" value="LIPOCALIN_CYTOSOLIC FATTY-ACID BINDING DOMAIN-CONTAINING PROTEIN"/>
    <property type="match status" value="1"/>
</dbReference>
<dbReference type="GO" id="GO:0006629">
    <property type="term" value="P:lipid metabolic process"/>
    <property type="evidence" value="ECO:0007669"/>
    <property type="project" value="TreeGrafter"/>
</dbReference>
<organism evidence="7 8">
    <name type="scientific">Chironomus riparius</name>
    <dbReference type="NCBI Taxonomy" id="315576"/>
    <lineage>
        <taxon>Eukaryota</taxon>
        <taxon>Metazoa</taxon>
        <taxon>Ecdysozoa</taxon>
        <taxon>Arthropoda</taxon>
        <taxon>Hexapoda</taxon>
        <taxon>Insecta</taxon>
        <taxon>Pterygota</taxon>
        <taxon>Neoptera</taxon>
        <taxon>Endopterygota</taxon>
        <taxon>Diptera</taxon>
        <taxon>Nematocera</taxon>
        <taxon>Chironomoidea</taxon>
        <taxon>Chironomidae</taxon>
        <taxon>Chironominae</taxon>
        <taxon>Chironomus</taxon>
    </lineage>
</organism>
<comment type="subcellular location">
    <subcellularLocation>
        <location evidence="1">Secreted</location>
    </subcellularLocation>
</comment>
<accession>A0A9N9SBL6</accession>
<evidence type="ECO:0000256" key="3">
    <source>
        <dbReference type="ARBA" id="ARBA00022729"/>
    </source>
</evidence>
<reference evidence="7" key="2">
    <citation type="submission" date="2022-10" db="EMBL/GenBank/DDBJ databases">
        <authorList>
            <consortium name="ENA_rothamsted_submissions"/>
            <consortium name="culmorum"/>
            <person name="King R."/>
        </authorList>
    </citation>
    <scope>NUCLEOTIDE SEQUENCE</scope>
</reference>
<keyword evidence="8" id="KW-1185">Reference proteome</keyword>
<dbReference type="GO" id="GO:0005576">
    <property type="term" value="C:extracellular region"/>
    <property type="evidence" value="ECO:0007669"/>
    <property type="project" value="UniProtKB-SubCell"/>
</dbReference>
<evidence type="ECO:0000313" key="8">
    <source>
        <dbReference type="Proteomes" id="UP001153620"/>
    </source>
</evidence>
<dbReference type="InterPro" id="IPR012674">
    <property type="entry name" value="Calycin"/>
</dbReference>
<dbReference type="InterPro" id="IPR005657">
    <property type="entry name" value="Triabi/Procalin"/>
</dbReference>
<dbReference type="AlphaFoldDB" id="A0A9N9SBL6"/>
<dbReference type="PANTHER" id="PTHR10612">
    <property type="entry name" value="APOLIPOPROTEIN D"/>
    <property type="match status" value="1"/>
</dbReference>
<evidence type="ECO:0000256" key="1">
    <source>
        <dbReference type="ARBA" id="ARBA00004613"/>
    </source>
</evidence>
<dbReference type="GO" id="GO:0030682">
    <property type="term" value="P:symbiont-mediated perturbation of host defenses"/>
    <property type="evidence" value="ECO:0007669"/>
    <property type="project" value="InterPro"/>
</dbReference>
<feature type="chain" id="PRO_5040289683" description="Lipocalin/cytosolic fatty-acid binding domain-containing protein" evidence="6">
    <location>
        <begin position="24"/>
        <end position="184"/>
    </location>
</feature>
<dbReference type="GO" id="GO:0000302">
    <property type="term" value="P:response to reactive oxygen species"/>
    <property type="evidence" value="ECO:0007669"/>
    <property type="project" value="TreeGrafter"/>
</dbReference>
<evidence type="ECO:0000256" key="2">
    <source>
        <dbReference type="ARBA" id="ARBA00022525"/>
    </source>
</evidence>
<reference evidence="7" key="1">
    <citation type="submission" date="2022-01" db="EMBL/GenBank/DDBJ databases">
        <authorList>
            <person name="King R."/>
        </authorList>
    </citation>
    <scope>NUCLEOTIDE SEQUENCE</scope>
</reference>
<dbReference type="GO" id="GO:0031409">
    <property type="term" value="F:pigment binding"/>
    <property type="evidence" value="ECO:0007669"/>
    <property type="project" value="InterPro"/>
</dbReference>
<dbReference type="Pfam" id="PF03973">
    <property type="entry name" value="Triabin"/>
    <property type="match status" value="1"/>
</dbReference>
<evidence type="ECO:0000313" key="7">
    <source>
        <dbReference type="EMBL" id="CAG9811908.1"/>
    </source>
</evidence>
<protein>
    <recommendedName>
        <fullName evidence="9">Lipocalin/cytosolic fatty-acid binding domain-containing protein</fullName>
    </recommendedName>
</protein>
<dbReference type="SUPFAM" id="SSF50814">
    <property type="entry name" value="Lipocalins"/>
    <property type="match status" value="1"/>
</dbReference>
<dbReference type="EMBL" id="OU895880">
    <property type="protein sequence ID" value="CAG9811908.1"/>
    <property type="molecule type" value="Genomic_DNA"/>
</dbReference>
<comment type="similarity">
    <text evidence="5">Belongs to the calycin superfamily. Triabin family.</text>
</comment>
<name>A0A9N9SBL6_9DIPT</name>
<dbReference type="PRINTS" id="PR01273">
    <property type="entry name" value="INVTBRTCOLOR"/>
</dbReference>
<sequence length="184" mass="21751">MKNLIISCLVAFCAADLYRKVPAEDNFEFDNFAGKWFELYYNNLNSQVECSVLNYSPNDQKYNFNVDGTYVFDDKYESSHQLHQLTFPKENPHRGLFNVTDHNNENKFSNFTYRVFSTDYSNYAIIWMCYELNSKLIEDIAIWGRKTNFSEELYIKIEMVLSKLNASLESFKKIDHSPEACLDW</sequence>
<dbReference type="GO" id="GO:0005737">
    <property type="term" value="C:cytoplasm"/>
    <property type="evidence" value="ECO:0007669"/>
    <property type="project" value="TreeGrafter"/>
</dbReference>
<keyword evidence="4" id="KW-1015">Disulfide bond</keyword>
<dbReference type="Gene3D" id="2.40.128.20">
    <property type="match status" value="1"/>
</dbReference>
<dbReference type="OrthoDB" id="565904at2759"/>
<dbReference type="Proteomes" id="UP001153620">
    <property type="component" value="Chromosome 4"/>
</dbReference>